<name>A0AAP2GD15_9GAMM</name>
<evidence type="ECO:0000313" key="5">
    <source>
        <dbReference type="Proteomes" id="UP000266633"/>
    </source>
</evidence>
<dbReference type="GO" id="GO:0016301">
    <property type="term" value="F:kinase activity"/>
    <property type="evidence" value="ECO:0007669"/>
    <property type="project" value="UniProtKB-KW"/>
</dbReference>
<dbReference type="InterPro" id="IPR043129">
    <property type="entry name" value="ATPase_NBD"/>
</dbReference>
<keyword evidence="2" id="KW-0418">Kinase</keyword>
<evidence type="ECO:0000313" key="4">
    <source>
        <dbReference type="Proteomes" id="UP000245055"/>
    </source>
</evidence>
<accession>A0AAP2GD15</accession>
<dbReference type="PANTHER" id="PTHR43190">
    <property type="entry name" value="N-ACETYL-D-GLUCOSAMINE KINASE"/>
    <property type="match status" value="1"/>
</dbReference>
<organism evidence="2 4">
    <name type="scientific">Dickeya dianthicola</name>
    <dbReference type="NCBI Taxonomy" id="204039"/>
    <lineage>
        <taxon>Bacteria</taxon>
        <taxon>Pseudomonadati</taxon>
        <taxon>Pseudomonadota</taxon>
        <taxon>Gammaproteobacteria</taxon>
        <taxon>Enterobacterales</taxon>
        <taxon>Pectobacteriaceae</taxon>
        <taxon>Dickeya</taxon>
    </lineage>
</organism>
<reference evidence="2 4" key="1">
    <citation type="submission" date="2018-05" db="EMBL/GenBank/DDBJ databases">
        <title>Genomic diversity of pathogens causing Blackleg of Potato in Pakistan.</title>
        <authorList>
            <person name="Sarfraz S."/>
            <person name="Riaz K."/>
            <person name="Oulghazi S."/>
            <person name="Cigna J."/>
            <person name="Sahi S.T."/>
            <person name="Khan S.H."/>
            <person name="Hameed A."/>
            <person name="Faure D."/>
        </authorList>
    </citation>
    <scope>NUCLEOTIDE SEQUENCE [LARGE SCALE GENOMIC DNA]</scope>
    <source>
        <strain evidence="2 4">SS70</strain>
    </source>
</reference>
<keyword evidence="2" id="KW-0808">Transferase</keyword>
<keyword evidence="5" id="KW-1185">Reference proteome</keyword>
<dbReference type="InterPro" id="IPR002731">
    <property type="entry name" value="ATPase_BadF"/>
</dbReference>
<evidence type="ECO:0000259" key="1">
    <source>
        <dbReference type="Pfam" id="PF01869"/>
    </source>
</evidence>
<reference evidence="3 5" key="2">
    <citation type="submission" date="2018-09" db="EMBL/GenBank/DDBJ databases">
        <title>Phylogenetic diversity of Pectobacterium and Dickeya strains causing blackleg disease of potato in Morocco.</title>
        <authorList>
            <person name="Oulghazi S."/>
            <person name="Moumni M."/>
            <person name="Faure D."/>
        </authorList>
    </citation>
    <scope>NUCLEOTIDE SEQUENCE [LARGE SCALE GENOMIC DNA]</scope>
    <source>
        <strain evidence="3 5">S4.16.03.LID</strain>
    </source>
</reference>
<comment type="caution">
    <text evidence="2">The sequence shown here is derived from an EMBL/GenBank/DDBJ whole genome shotgun (WGS) entry which is preliminary data.</text>
</comment>
<dbReference type="PANTHER" id="PTHR43190:SF3">
    <property type="entry name" value="N-ACETYL-D-GLUCOSAMINE KINASE"/>
    <property type="match status" value="1"/>
</dbReference>
<protein>
    <submittedName>
        <fullName evidence="2">N-acetylglucosamine kinase</fullName>
    </submittedName>
</protein>
<dbReference type="GeneID" id="49320451"/>
<feature type="domain" description="ATPase BadF/BadG/BcrA/BcrD type" evidence="1">
    <location>
        <begin position="7"/>
        <end position="255"/>
    </location>
</feature>
<evidence type="ECO:0000313" key="3">
    <source>
        <dbReference type="EMBL" id="RJL73074.1"/>
    </source>
</evidence>
<dbReference type="InterPro" id="IPR052519">
    <property type="entry name" value="Euk-type_GlcNAc_Kinase"/>
</dbReference>
<proteinExistence type="predicted"/>
<dbReference type="CDD" id="cd24082">
    <property type="entry name" value="ASKHA_NBD_GspK-like"/>
    <property type="match status" value="1"/>
</dbReference>
<dbReference type="EMBL" id="QZDO01000031">
    <property type="protein sequence ID" value="RJL73074.1"/>
    <property type="molecule type" value="Genomic_DNA"/>
</dbReference>
<dbReference type="AlphaFoldDB" id="A0AAP2GD15"/>
<dbReference type="Proteomes" id="UP000266633">
    <property type="component" value="Unassembled WGS sequence"/>
</dbReference>
<dbReference type="SUPFAM" id="SSF53067">
    <property type="entry name" value="Actin-like ATPase domain"/>
    <property type="match status" value="2"/>
</dbReference>
<dbReference type="EMBL" id="QESZ01000004">
    <property type="protein sequence ID" value="PWD75190.1"/>
    <property type="molecule type" value="Genomic_DNA"/>
</dbReference>
<sequence length="295" mass="31305">MQVQYLLGIDGGGTHCRARLTNLQGNVLAECQAGPANVYSDYSQALQTASLLAQDAVQSAGLPADALQRTIAVSGLAGANVPSLRRRLQQWRPPFYLHQTLSDAEIACIGAHQGEPGAILIVGTGSQGVLWDGQAFHSVGGWGFALADQGSGAQLGRRALRHALLAHDELVENTALTQAMMARFEHNPEHLLQWSGNATPADWAAFAPLVFQAAEQQDPAASILLQRTADDITLLLSALIKRGQGRVSLMGGLAAPVLPWLPHHVQATVVPAQTDALSGALYLARRQHQQSTAGY</sequence>
<dbReference type="Gene3D" id="3.30.420.40">
    <property type="match status" value="2"/>
</dbReference>
<dbReference type="RefSeq" id="WP_024104458.1">
    <property type="nucleotide sequence ID" value="NZ_CP031560.1"/>
</dbReference>
<evidence type="ECO:0000313" key="2">
    <source>
        <dbReference type="EMBL" id="PWD75190.1"/>
    </source>
</evidence>
<dbReference type="Proteomes" id="UP000245055">
    <property type="component" value="Unassembled WGS sequence"/>
</dbReference>
<dbReference type="Pfam" id="PF01869">
    <property type="entry name" value="BcrAD_BadFG"/>
    <property type="match status" value="1"/>
</dbReference>
<gene>
    <name evidence="3" type="ORF">D5077_09770</name>
    <name evidence="2" type="ORF">DF213_03520</name>
</gene>